<evidence type="ECO:0000256" key="2">
    <source>
        <dbReference type="ARBA" id="ARBA00023004"/>
    </source>
</evidence>
<dbReference type="Pfam" id="PF14697">
    <property type="entry name" value="Fer4_21"/>
    <property type="match status" value="1"/>
</dbReference>
<dbReference type="PROSITE" id="PS51379">
    <property type="entry name" value="4FE4S_FER_2"/>
    <property type="match status" value="2"/>
</dbReference>
<evidence type="ECO:0000256" key="1">
    <source>
        <dbReference type="ARBA" id="ARBA00022723"/>
    </source>
</evidence>
<accession>A0ABV6C6B9</accession>
<dbReference type="InterPro" id="IPR007516">
    <property type="entry name" value="Co_F420_Hydgase/DH_bsu_N"/>
</dbReference>
<dbReference type="Pfam" id="PF04422">
    <property type="entry name" value="FrhB_FdhB_N"/>
    <property type="match status" value="1"/>
</dbReference>
<evidence type="ECO:0000313" key="6">
    <source>
        <dbReference type="Proteomes" id="UP001589788"/>
    </source>
</evidence>
<evidence type="ECO:0000256" key="3">
    <source>
        <dbReference type="ARBA" id="ARBA00023014"/>
    </source>
</evidence>
<dbReference type="InterPro" id="IPR007525">
    <property type="entry name" value="FrhB_FdhB_C"/>
</dbReference>
<keyword evidence="3" id="KW-0411">Iron-sulfur</keyword>
<dbReference type="SUPFAM" id="SSF54862">
    <property type="entry name" value="4Fe-4S ferredoxins"/>
    <property type="match status" value="1"/>
</dbReference>
<name>A0ABV6C6B9_9ACTN</name>
<keyword evidence="1" id="KW-0479">Metal-binding</keyword>
<comment type="caution">
    <text evidence="5">The sequence shown here is derived from an EMBL/GenBank/DDBJ whole genome shotgun (WGS) entry which is preliminary data.</text>
</comment>
<dbReference type="EMBL" id="JBHLYQ010000093">
    <property type="protein sequence ID" value="MFC0082361.1"/>
    <property type="molecule type" value="Genomic_DNA"/>
</dbReference>
<dbReference type="Gene3D" id="3.30.70.20">
    <property type="match status" value="1"/>
</dbReference>
<dbReference type="Pfam" id="PF04432">
    <property type="entry name" value="FrhB_FdhB_C"/>
    <property type="match status" value="1"/>
</dbReference>
<dbReference type="Proteomes" id="UP001589788">
    <property type="component" value="Unassembled WGS sequence"/>
</dbReference>
<sequence length="397" mass="41351">MKGEAVRHAMNGVAEAPGKTWFWELAAAVVDADRCVRCGACVAVCPSDSIGLNDQGLPALVKMCTGCSLCWDACPRAGLRVEALGPAGGPAPAAPDELGEPVALVAARAARRAPRAQDGGVVTAVLAAGLDSGALDGALVAVPSADGQPLRAEAKVVTSAAELGRAAGSTYHQVMALAALDLAGVDLPKGSRLAVVGTPCVVQGLQAMQRRPWPGGTGRHRVADVVLSIALLCTKSFDYQALVLEELAARRGVDLERVGKVDVTEGRLVVTYLDGQVAVDEPVKAFHGAALRGCAECPDVLGHSADLAVGSVGSLPGWSTVLVRSEAGRAALDRARPRLDLKEADDPEALRRLARADRRAAERALPRPLEPQGRLWIEWDEHRTWFSGSDRAPVAAP</sequence>
<feature type="domain" description="4Fe-4S ferredoxin-type" evidence="4">
    <location>
        <begin position="26"/>
        <end position="55"/>
    </location>
</feature>
<dbReference type="InterPro" id="IPR017896">
    <property type="entry name" value="4Fe4S_Fe-S-bd"/>
</dbReference>
<keyword evidence="2" id="KW-0408">Iron</keyword>
<feature type="domain" description="4Fe-4S ferredoxin-type" evidence="4">
    <location>
        <begin position="56"/>
        <end position="84"/>
    </location>
</feature>
<proteinExistence type="predicted"/>
<protein>
    <submittedName>
        <fullName evidence="5">Coenzyme F420 hydrogenase/dehydrogenase, beta subunit C-terminal domain</fullName>
    </submittedName>
</protein>
<dbReference type="PANTHER" id="PTHR31332:SF0">
    <property type="entry name" value="7-HYDROXYMETHYL CHLOROPHYLL A REDUCTASE, CHLOROPLASTIC"/>
    <property type="match status" value="1"/>
</dbReference>
<dbReference type="PANTHER" id="PTHR31332">
    <property type="entry name" value="7-HYDROXYMETHYL CHLOROPHYLL A REDUCTASE, CHLOROPLASTIC"/>
    <property type="match status" value="1"/>
</dbReference>
<gene>
    <name evidence="5" type="ORF">ACFFRE_09420</name>
</gene>
<dbReference type="PROSITE" id="PS00198">
    <property type="entry name" value="4FE4S_FER_1"/>
    <property type="match status" value="2"/>
</dbReference>
<reference evidence="5 6" key="1">
    <citation type="submission" date="2024-09" db="EMBL/GenBank/DDBJ databases">
        <authorList>
            <person name="Sun Q."/>
            <person name="Mori K."/>
        </authorList>
    </citation>
    <scope>NUCLEOTIDE SEQUENCE [LARGE SCALE GENOMIC DNA]</scope>
    <source>
        <strain evidence="5 6">JCM 15389</strain>
    </source>
</reference>
<evidence type="ECO:0000313" key="5">
    <source>
        <dbReference type="EMBL" id="MFC0082361.1"/>
    </source>
</evidence>
<organism evidence="5 6">
    <name type="scientific">Aciditerrimonas ferrireducens</name>
    <dbReference type="NCBI Taxonomy" id="667306"/>
    <lineage>
        <taxon>Bacteria</taxon>
        <taxon>Bacillati</taxon>
        <taxon>Actinomycetota</taxon>
        <taxon>Acidimicrobiia</taxon>
        <taxon>Acidimicrobiales</taxon>
        <taxon>Acidimicrobiaceae</taxon>
        <taxon>Aciditerrimonas</taxon>
    </lineage>
</organism>
<keyword evidence="6" id="KW-1185">Reference proteome</keyword>
<evidence type="ECO:0000259" key="4">
    <source>
        <dbReference type="PROSITE" id="PS51379"/>
    </source>
</evidence>
<dbReference type="InterPro" id="IPR017900">
    <property type="entry name" value="4Fe4S_Fe_S_CS"/>
</dbReference>
<dbReference type="RefSeq" id="WP_377789920.1">
    <property type="nucleotide sequence ID" value="NZ_JBHLYQ010000093.1"/>
</dbReference>
<dbReference type="InterPro" id="IPR045220">
    <property type="entry name" value="FRHB/FDHB/HCAR-like"/>
</dbReference>